<dbReference type="STRING" id="1610491.AAV94_06585"/>
<feature type="binding site" evidence="2">
    <location>
        <position position="54"/>
    </location>
    <ligand>
        <name>Fe cation</name>
        <dbReference type="ChEBI" id="CHEBI:24875"/>
    </ligand>
</feature>
<comment type="similarity">
    <text evidence="1 3">Belongs to the pirin family.</text>
</comment>
<keyword evidence="2" id="KW-0479">Metal-binding</keyword>
<dbReference type="Proteomes" id="UP000050580">
    <property type="component" value="Unassembled WGS sequence"/>
</dbReference>
<dbReference type="CDD" id="cd02909">
    <property type="entry name" value="cupin_pirin_N"/>
    <property type="match status" value="1"/>
</dbReference>
<feature type="domain" description="Pirin N-terminal" evidence="4">
    <location>
        <begin position="24"/>
        <end position="115"/>
    </location>
</feature>
<dbReference type="Pfam" id="PF02678">
    <property type="entry name" value="Pirin"/>
    <property type="match status" value="1"/>
</dbReference>
<feature type="binding site" evidence="2">
    <location>
        <position position="98"/>
    </location>
    <ligand>
        <name>Fe cation</name>
        <dbReference type="ChEBI" id="CHEBI:24875"/>
    </ligand>
</feature>
<dbReference type="PANTHER" id="PTHR13903">
    <property type="entry name" value="PIRIN-RELATED"/>
    <property type="match status" value="1"/>
</dbReference>
<feature type="binding site" evidence="2">
    <location>
        <position position="100"/>
    </location>
    <ligand>
        <name>Fe cation</name>
        <dbReference type="ChEBI" id="CHEBI:24875"/>
    </ligand>
</feature>
<dbReference type="Gene3D" id="2.60.120.10">
    <property type="entry name" value="Jelly Rolls"/>
    <property type="match status" value="1"/>
</dbReference>
<keyword evidence="7" id="KW-1185">Reference proteome</keyword>
<dbReference type="GO" id="GO:0046872">
    <property type="term" value="F:metal ion binding"/>
    <property type="evidence" value="ECO:0007669"/>
    <property type="project" value="UniProtKB-KW"/>
</dbReference>
<gene>
    <name evidence="6" type="ORF">AAV94_06585</name>
</gene>
<reference evidence="6 7" key="1">
    <citation type="submission" date="2015-05" db="EMBL/GenBank/DDBJ databases">
        <title>Draft genome sequence of Lampropedia sp. CT6, isolated from the microbial mat of a hot water spring, located at Manikaran, India.</title>
        <authorList>
            <person name="Tripathi C."/>
            <person name="Rani P."/>
            <person name="Mahato N.K."/>
            <person name="Lal R."/>
        </authorList>
    </citation>
    <scope>NUCLEOTIDE SEQUENCE [LARGE SCALE GENOMIC DNA]</scope>
    <source>
        <strain evidence="6 7">CT6</strain>
    </source>
</reference>
<accession>A0A0U1Q042</accession>
<sequence>MSEVTRIPARSAEIGGGVPIKRLLPSRLRRTIGAWCFLDHAGPAPRNTANVGPHPHIGLQTFTWMIEGQMLHRDSLGYTQVLRANEINVMTAGNGISHTEESPGPEPVHMVQLWIALPPAQAAGAANFQHYAQVPTWQEQGWQYRLLVGTLGQRHAPVEVFSPLLALDIRAGGGADASCTLPLNPAFEYGVLVLRGRARIGAGPAVRADQAPILDAQTLLYLPAGRTAVQLYQEGAEPLHLLVIGGTPLAKVPIIWWNFVADDAQAIAEAARQWNAHDARFGEVRGSPLPRLAAPAFASFARGGTD</sequence>
<dbReference type="InterPro" id="IPR008778">
    <property type="entry name" value="Pirin_C_dom"/>
</dbReference>
<keyword evidence="2" id="KW-0408">Iron</keyword>
<dbReference type="EMBL" id="LBNQ01000022">
    <property type="protein sequence ID" value="KKW68134.1"/>
    <property type="molecule type" value="Genomic_DNA"/>
</dbReference>
<comment type="caution">
    <text evidence="6">The sequence shown here is derived from an EMBL/GenBank/DDBJ whole genome shotgun (WGS) entry which is preliminary data.</text>
</comment>
<evidence type="ECO:0000256" key="1">
    <source>
        <dbReference type="ARBA" id="ARBA00008416"/>
    </source>
</evidence>
<feature type="binding site" evidence="2">
    <location>
        <position position="56"/>
    </location>
    <ligand>
        <name>Fe cation</name>
        <dbReference type="ChEBI" id="CHEBI:24875"/>
    </ligand>
</feature>
<dbReference type="InterPro" id="IPR003829">
    <property type="entry name" value="Pirin_N_dom"/>
</dbReference>
<evidence type="ECO:0000256" key="3">
    <source>
        <dbReference type="RuleBase" id="RU003457"/>
    </source>
</evidence>
<evidence type="ECO:0000313" key="6">
    <source>
        <dbReference type="EMBL" id="KKW68134.1"/>
    </source>
</evidence>
<dbReference type="AlphaFoldDB" id="A0A0U1Q042"/>
<name>A0A0U1Q042_9BURK</name>
<evidence type="ECO:0000313" key="7">
    <source>
        <dbReference type="Proteomes" id="UP000050580"/>
    </source>
</evidence>
<evidence type="ECO:0000259" key="5">
    <source>
        <dbReference type="Pfam" id="PF05726"/>
    </source>
</evidence>
<dbReference type="InterPro" id="IPR011051">
    <property type="entry name" value="RmlC_Cupin_sf"/>
</dbReference>
<dbReference type="OrthoDB" id="321327at2"/>
<dbReference type="InterPro" id="IPR014710">
    <property type="entry name" value="RmlC-like_jellyroll"/>
</dbReference>
<dbReference type="RefSeq" id="WP_046741533.1">
    <property type="nucleotide sequence ID" value="NZ_LBNQ01000022.1"/>
</dbReference>
<protein>
    <recommendedName>
        <fullName evidence="8">Pirin</fullName>
    </recommendedName>
</protein>
<dbReference type="PANTHER" id="PTHR13903:SF8">
    <property type="entry name" value="PIRIN"/>
    <property type="match status" value="1"/>
</dbReference>
<organism evidence="6 7">
    <name type="scientific">Lampropedia cohaerens</name>
    <dbReference type="NCBI Taxonomy" id="1610491"/>
    <lineage>
        <taxon>Bacteria</taxon>
        <taxon>Pseudomonadati</taxon>
        <taxon>Pseudomonadota</taxon>
        <taxon>Betaproteobacteria</taxon>
        <taxon>Burkholderiales</taxon>
        <taxon>Comamonadaceae</taxon>
        <taxon>Lampropedia</taxon>
    </lineage>
</organism>
<dbReference type="Pfam" id="PF05726">
    <property type="entry name" value="Pirin_C"/>
    <property type="match status" value="1"/>
</dbReference>
<evidence type="ECO:0000256" key="2">
    <source>
        <dbReference type="PIRSR" id="PIRSR006232-1"/>
    </source>
</evidence>
<feature type="domain" description="Pirin C-terminal" evidence="5">
    <location>
        <begin position="175"/>
        <end position="277"/>
    </location>
</feature>
<comment type="cofactor">
    <cofactor evidence="2">
        <name>Fe cation</name>
        <dbReference type="ChEBI" id="CHEBI:24875"/>
    </cofactor>
    <text evidence="2">Binds 1 Fe cation per subunit.</text>
</comment>
<evidence type="ECO:0000259" key="4">
    <source>
        <dbReference type="Pfam" id="PF02678"/>
    </source>
</evidence>
<proteinExistence type="inferred from homology"/>
<evidence type="ECO:0008006" key="8">
    <source>
        <dbReference type="Google" id="ProtNLM"/>
    </source>
</evidence>
<dbReference type="SUPFAM" id="SSF51182">
    <property type="entry name" value="RmlC-like cupins"/>
    <property type="match status" value="1"/>
</dbReference>
<dbReference type="PIRSF" id="PIRSF006232">
    <property type="entry name" value="Pirin"/>
    <property type="match status" value="1"/>
</dbReference>
<dbReference type="InterPro" id="IPR012093">
    <property type="entry name" value="Pirin"/>
</dbReference>
<dbReference type="CDD" id="cd02247">
    <property type="entry name" value="cupin_pirin_C"/>
    <property type="match status" value="1"/>
</dbReference>